<dbReference type="InterPro" id="IPR024079">
    <property type="entry name" value="MetalloPept_cat_dom_sf"/>
</dbReference>
<dbReference type="EMBL" id="JAJTTA010000003">
    <property type="protein sequence ID" value="MCF0042145.1"/>
    <property type="molecule type" value="Genomic_DNA"/>
</dbReference>
<organism evidence="1 2">
    <name type="scientific">Dyadobacter fanqingshengii</name>
    <dbReference type="NCBI Taxonomy" id="2906443"/>
    <lineage>
        <taxon>Bacteria</taxon>
        <taxon>Pseudomonadati</taxon>
        <taxon>Bacteroidota</taxon>
        <taxon>Cytophagia</taxon>
        <taxon>Cytophagales</taxon>
        <taxon>Spirosomataceae</taxon>
        <taxon>Dyadobacter</taxon>
    </lineage>
</organism>
<dbReference type="Pfam" id="PF19193">
    <property type="entry name" value="Tectonin"/>
    <property type="match status" value="1"/>
</dbReference>
<reference evidence="1" key="1">
    <citation type="submission" date="2021-12" db="EMBL/GenBank/DDBJ databases">
        <title>Novel species in genus Dyadobacter.</title>
        <authorList>
            <person name="Ma C."/>
        </authorList>
    </citation>
    <scope>NUCLEOTIDE SEQUENCE</scope>
    <source>
        <strain evidence="1">CY399</strain>
    </source>
</reference>
<dbReference type="RefSeq" id="WP_234615362.1">
    <property type="nucleotide sequence ID" value="NZ_CP098806.1"/>
</dbReference>
<dbReference type="Proteomes" id="UP001139700">
    <property type="component" value="Unassembled WGS sequence"/>
</dbReference>
<keyword evidence="2" id="KW-1185">Reference proteome</keyword>
<keyword evidence="1" id="KW-0645">Protease</keyword>
<comment type="caution">
    <text evidence="1">The sequence shown here is derived from an EMBL/GenBank/DDBJ whole genome shotgun (WGS) entry which is preliminary data.</text>
</comment>
<accession>A0A9X1PCS6</accession>
<dbReference type="SMART" id="SM00706">
    <property type="entry name" value="TECPR"/>
    <property type="match status" value="4"/>
</dbReference>
<proteinExistence type="predicted"/>
<dbReference type="AlphaFoldDB" id="A0A9X1PCS6"/>
<keyword evidence="1" id="KW-0482">Metalloprotease</keyword>
<dbReference type="InterPro" id="IPR024653">
    <property type="entry name" value="Peptidase_M10/M27/M57"/>
</dbReference>
<keyword evidence="1" id="KW-0378">Hydrolase</keyword>
<evidence type="ECO:0000313" key="2">
    <source>
        <dbReference type="Proteomes" id="UP001139700"/>
    </source>
</evidence>
<protein>
    <submittedName>
        <fullName evidence="1">M57 family metalloprotease</fullName>
    </submittedName>
</protein>
<dbReference type="SUPFAM" id="SSF55486">
    <property type="entry name" value="Metalloproteases ('zincins'), catalytic domain"/>
    <property type="match status" value="1"/>
</dbReference>
<dbReference type="Pfam" id="PF12388">
    <property type="entry name" value="Peptidase_M57"/>
    <property type="match status" value="1"/>
</dbReference>
<name>A0A9X1PCS6_9BACT</name>
<dbReference type="InterPro" id="IPR006624">
    <property type="entry name" value="Beta-propeller_rpt_TECPR"/>
</dbReference>
<sequence length="424" mass="45258">MFVIEGDILISKTEAEKQYKDNVNLASAHRRRRWLVSDTWVRNIKIYMRPGTPPEWVAVTRTAIAQWNLLRGIKVKFSEVSELRWADMEIVSNVNAESPQAANAQFPSMEGKPGSSIVINLKYSYIPDAEKLTVMAHELGHTIGIAHTDLQTPGFFEQVIPGTPTADPHSVMNSMSSNWTGFTIGDKKAVQILYPNGEWVQIAGSATDIAVGAQGSVFAIGKDPVGADFGIYRQSTSGSWIKMPGSAIKITAGAGDVPWVVNSVGGIYRFNGSLWDRMPGTAKDIAAAGDGSVYMVGGAAVAGGFGIHKWNGTNWTKLPGGAVRIAAGAQGIPWIVDNTGKISFLGGNSTSWSGVSGSATDIFAGLDGSVYITGRNPVYGGYTLSRWNGTGWSSMPGTAVTLAVNPIGQPWAVNSLGEIWYQSL</sequence>
<evidence type="ECO:0000313" key="1">
    <source>
        <dbReference type="EMBL" id="MCF0042145.1"/>
    </source>
</evidence>
<gene>
    <name evidence="1" type="ORF">LXM24_18705</name>
</gene>
<dbReference type="Gene3D" id="3.40.390.10">
    <property type="entry name" value="Collagenase (Catalytic Domain)"/>
    <property type="match status" value="1"/>
</dbReference>
<dbReference type="GO" id="GO:0008237">
    <property type="term" value="F:metallopeptidase activity"/>
    <property type="evidence" value="ECO:0007669"/>
    <property type="project" value="UniProtKB-KW"/>
</dbReference>